<feature type="transmembrane region" description="Helical" evidence="6">
    <location>
        <begin position="421"/>
        <end position="439"/>
    </location>
</feature>
<organism evidence="7 8">
    <name type="scientific">Campylobacter concisus</name>
    <dbReference type="NCBI Taxonomy" id="199"/>
    <lineage>
        <taxon>Bacteria</taxon>
        <taxon>Pseudomonadati</taxon>
        <taxon>Campylobacterota</taxon>
        <taxon>Epsilonproteobacteria</taxon>
        <taxon>Campylobacterales</taxon>
        <taxon>Campylobacteraceae</taxon>
        <taxon>Campylobacter</taxon>
    </lineage>
</organism>
<keyword evidence="5 6" id="KW-0472">Membrane</keyword>
<feature type="transmembrane region" description="Helical" evidence="6">
    <location>
        <begin position="142"/>
        <end position="160"/>
    </location>
</feature>
<evidence type="ECO:0000256" key="6">
    <source>
        <dbReference type="SAM" id="Phobius"/>
    </source>
</evidence>
<protein>
    <submittedName>
        <fullName evidence="7">Sodium:alanine symporter</fullName>
    </submittedName>
</protein>
<dbReference type="GO" id="GO:0016020">
    <property type="term" value="C:membrane"/>
    <property type="evidence" value="ECO:0007669"/>
    <property type="project" value="UniProtKB-SubCell"/>
</dbReference>
<evidence type="ECO:0000256" key="2">
    <source>
        <dbReference type="ARBA" id="ARBA00022448"/>
    </source>
</evidence>
<evidence type="ECO:0000256" key="3">
    <source>
        <dbReference type="ARBA" id="ARBA00022692"/>
    </source>
</evidence>
<keyword evidence="2" id="KW-0813">Transport</keyword>
<keyword evidence="3 6" id="KW-0812">Transmembrane</keyword>
<feature type="transmembrane region" description="Helical" evidence="6">
    <location>
        <begin position="300"/>
        <end position="328"/>
    </location>
</feature>
<evidence type="ECO:0000313" key="7">
    <source>
        <dbReference type="EMBL" id="ORI08494.1"/>
    </source>
</evidence>
<dbReference type="Pfam" id="PF00209">
    <property type="entry name" value="SNF"/>
    <property type="match status" value="2"/>
</dbReference>
<feature type="transmembrane region" description="Helical" evidence="6">
    <location>
        <begin position="246"/>
        <end position="268"/>
    </location>
</feature>
<evidence type="ECO:0000256" key="1">
    <source>
        <dbReference type="ARBA" id="ARBA00004141"/>
    </source>
</evidence>
<evidence type="ECO:0000313" key="8">
    <source>
        <dbReference type="Proteomes" id="UP000192671"/>
    </source>
</evidence>
<feature type="transmembrane region" description="Helical" evidence="6">
    <location>
        <begin position="40"/>
        <end position="57"/>
    </location>
</feature>
<dbReference type="SUPFAM" id="SSF161070">
    <property type="entry name" value="SNF-like"/>
    <property type="match status" value="1"/>
</dbReference>
<name>A0A1X0U3K5_9BACT</name>
<dbReference type="PRINTS" id="PR00176">
    <property type="entry name" value="NANEUSMPORT"/>
</dbReference>
<evidence type="ECO:0000256" key="5">
    <source>
        <dbReference type="ARBA" id="ARBA00023136"/>
    </source>
</evidence>
<dbReference type="NCBIfam" id="NF037979">
    <property type="entry name" value="Na_transp"/>
    <property type="match status" value="1"/>
</dbReference>
<dbReference type="PROSITE" id="PS50267">
    <property type="entry name" value="NA_NEUROTRAN_SYMP_3"/>
    <property type="match status" value="1"/>
</dbReference>
<dbReference type="AlphaFoldDB" id="A0A1X0U3K5"/>
<feature type="transmembrane region" description="Helical" evidence="6">
    <location>
        <begin position="212"/>
        <end position="234"/>
    </location>
</feature>
<dbReference type="InterPro" id="IPR037272">
    <property type="entry name" value="SNS_sf"/>
</dbReference>
<sequence length="443" mass="48764">MMDRFSKVGFILSIIGAAIGLGNAWKFPYMVGNNGGSAFILIYLFFAFVVGLSIFFAEMAMGKISRLDTVGAFKSLATKGANSWKFAGVVMVTGLFIASFYTLIIGWVLKYVILSLGELPKDMASSEALFINFTSKGIEEQILYFSIAFFAYFFILTKGIKSGIERINVYLIPALFILLLLMLGYSFGMNGFDEAAKFLLVPDFSKIDQGAILNALGLAFFTMCIGIGCILTYSSSLGNDTNLFTSSLYVVFANIIISVIIGLIVFTFTYEFGSEPSKGAGLAFISLPTLFAKLGLLGNFLAFAFFTSLFFAGITSVISLVEPFIFFLNKSLGFSRNRSIIIVGAVVYVLGILCALSGIGDFKEALTFFGKSFFDLLDYLSSNIMLPLGGIIFAIFVGYFMKFELLKELFLPYMGEIVFKIWYFLIRFVAPVLVFVVLVREIA</sequence>
<feature type="transmembrane region" description="Helical" evidence="6">
    <location>
        <begin position="86"/>
        <end position="109"/>
    </location>
</feature>
<dbReference type="Proteomes" id="UP000192671">
    <property type="component" value="Unassembled WGS sequence"/>
</dbReference>
<feature type="transmembrane region" description="Helical" evidence="6">
    <location>
        <begin position="167"/>
        <end position="192"/>
    </location>
</feature>
<evidence type="ECO:0000256" key="4">
    <source>
        <dbReference type="ARBA" id="ARBA00022989"/>
    </source>
</evidence>
<keyword evidence="4 6" id="KW-1133">Transmembrane helix</keyword>
<reference evidence="7 8" key="1">
    <citation type="journal article" date="2017" name="Gene Rep">
        <title>The ribosomal RNA operon (rrn) of Campylobacter concisus supports molecular typing to genomospecies level.</title>
        <authorList>
            <person name="Huq M."/>
            <person name="Van T.T.H."/>
            <person name="Gurtler V."/>
            <person name="Elshagmani E."/>
            <person name="Allemailem K.S."/>
            <person name="Smooker P.M."/>
            <person name="Istivan T.S."/>
        </authorList>
    </citation>
    <scope>NUCLEOTIDE SEQUENCE [LARGE SCALE GENOMIC DNA]</scope>
    <source>
        <strain evidence="7 8">RCH 26</strain>
    </source>
</reference>
<comment type="subcellular location">
    <subcellularLocation>
        <location evidence="1">Membrane</location>
        <topology evidence="1">Multi-pass membrane protein</topology>
    </subcellularLocation>
</comment>
<proteinExistence type="predicted"/>
<dbReference type="CDD" id="cd10336">
    <property type="entry name" value="SLC6sbd_Tyt1-Like"/>
    <property type="match status" value="1"/>
</dbReference>
<accession>A0A1X0U3K5</accession>
<dbReference type="PANTHER" id="PTHR42948:SF1">
    <property type="entry name" value="TRANSPORTER"/>
    <property type="match status" value="1"/>
</dbReference>
<gene>
    <name evidence="7" type="ORF">A3835_02845</name>
</gene>
<dbReference type="InterPro" id="IPR047218">
    <property type="entry name" value="YocR/YhdH-like"/>
</dbReference>
<feature type="transmembrane region" description="Helical" evidence="6">
    <location>
        <begin position="379"/>
        <end position="400"/>
    </location>
</feature>
<dbReference type="PANTHER" id="PTHR42948">
    <property type="entry name" value="TRANSPORTER"/>
    <property type="match status" value="1"/>
</dbReference>
<dbReference type="InterPro" id="IPR000175">
    <property type="entry name" value="Na/ntran_symport"/>
</dbReference>
<dbReference type="EMBL" id="LVWL01000018">
    <property type="protein sequence ID" value="ORI08494.1"/>
    <property type="molecule type" value="Genomic_DNA"/>
</dbReference>
<feature type="transmembrane region" description="Helical" evidence="6">
    <location>
        <begin position="340"/>
        <end position="359"/>
    </location>
</feature>
<comment type="caution">
    <text evidence="7">The sequence shown here is derived from an EMBL/GenBank/DDBJ whole genome shotgun (WGS) entry which is preliminary data.</text>
</comment>